<dbReference type="PANTHER" id="PTHR33627">
    <property type="entry name" value="TRANSPOSASE"/>
    <property type="match status" value="1"/>
</dbReference>
<proteinExistence type="predicted"/>
<dbReference type="Pfam" id="PF13546">
    <property type="entry name" value="DDE_5"/>
    <property type="match status" value="1"/>
</dbReference>
<dbReference type="InterPro" id="IPR038721">
    <property type="entry name" value="IS701-like_DDE_dom"/>
</dbReference>
<protein>
    <submittedName>
        <fullName evidence="2">IS4 family transposase</fullName>
    </submittedName>
</protein>
<evidence type="ECO:0000313" key="3">
    <source>
        <dbReference type="Proteomes" id="UP000217895"/>
    </source>
</evidence>
<keyword evidence="3" id="KW-1185">Reference proteome</keyword>
<accession>A0A1Z4JT84</accession>
<evidence type="ECO:0000259" key="1">
    <source>
        <dbReference type="Pfam" id="PF13546"/>
    </source>
</evidence>
<keyword evidence="2" id="KW-0614">Plasmid</keyword>
<organism evidence="2 3">
    <name type="scientific">Leptolyngbya boryana NIES-2135</name>
    <dbReference type="NCBI Taxonomy" id="1973484"/>
    <lineage>
        <taxon>Bacteria</taxon>
        <taxon>Bacillati</taxon>
        <taxon>Cyanobacteriota</taxon>
        <taxon>Cyanophyceae</taxon>
        <taxon>Leptolyngbyales</taxon>
        <taxon>Leptolyngbyaceae</taxon>
        <taxon>Leptolyngbya group</taxon>
        <taxon>Leptolyngbya</taxon>
    </lineage>
</organism>
<name>A0A1Z4JT84_LEPBY</name>
<dbReference type="InterPro" id="IPR039365">
    <property type="entry name" value="IS701-like"/>
</dbReference>
<gene>
    <name evidence="2" type="ORF">NIES2135_68210</name>
</gene>
<dbReference type="Proteomes" id="UP000217895">
    <property type="component" value="Plasmid Plasmid3 dna"/>
</dbReference>
<feature type="domain" description="Transposase IS701-like DDE" evidence="1">
    <location>
        <begin position="36"/>
        <end position="156"/>
    </location>
</feature>
<dbReference type="AlphaFoldDB" id="A0A1Z4JT84"/>
<evidence type="ECO:0000313" key="2">
    <source>
        <dbReference type="EMBL" id="BAY59944.1"/>
    </source>
</evidence>
<reference evidence="2 3" key="1">
    <citation type="submission" date="2017-06" db="EMBL/GenBank/DDBJ databases">
        <title>Genome sequencing of cyanobaciteial culture collection at National Institute for Environmental Studies (NIES).</title>
        <authorList>
            <person name="Hirose Y."/>
            <person name="Shimura Y."/>
            <person name="Fujisawa T."/>
            <person name="Nakamura Y."/>
            <person name="Kawachi M."/>
        </authorList>
    </citation>
    <scope>NUCLEOTIDE SEQUENCE [LARGE SCALE GENOMIC DNA]</scope>
    <source>
        <strain evidence="2 3">NIES-2135</strain>
        <plasmid evidence="3">Plasmid Plasmid3 dna</plasmid>
    </source>
</reference>
<dbReference type="PANTHER" id="PTHR33627:SF1">
    <property type="entry name" value="TRANSPOSASE"/>
    <property type="match status" value="1"/>
</dbReference>
<geneLocation type="plasmid" evidence="2">
    <name>plasmid3</name>
</geneLocation>
<sequence>MTFALSEIALSQPEVEADLKQLETWTNDFNALMTRLAPRFKRAELRERVKDHLQGLFSSAECKNSWQLAEQLGQSTLYGIQHLLGRAQWSADAVRDDLQTYVNEALGDPEAVFVVDETGFLKKGDHSAGVQPQYSGTAHQVKNCQIGVFLGYAARDGC</sequence>
<dbReference type="EMBL" id="AP018206">
    <property type="protein sequence ID" value="BAY59944.1"/>
    <property type="molecule type" value="Genomic_DNA"/>
</dbReference>